<proteinExistence type="predicted"/>
<keyword evidence="3" id="KW-1185">Reference proteome</keyword>
<dbReference type="OrthoDB" id="6499973at2759"/>
<dbReference type="Proteomes" id="UP000278807">
    <property type="component" value="Unassembled WGS sequence"/>
</dbReference>
<gene>
    <name evidence="2" type="ORF">HNAJ_LOCUS7647</name>
</gene>
<reference evidence="4" key="1">
    <citation type="submission" date="2017-02" db="UniProtKB">
        <authorList>
            <consortium name="WormBaseParasite"/>
        </authorList>
    </citation>
    <scope>IDENTIFICATION</scope>
</reference>
<reference evidence="2 3" key="2">
    <citation type="submission" date="2018-11" db="EMBL/GenBank/DDBJ databases">
        <authorList>
            <consortium name="Pathogen Informatics"/>
        </authorList>
    </citation>
    <scope>NUCLEOTIDE SEQUENCE [LARGE SCALE GENOMIC DNA]</scope>
</reference>
<sequence>MTDTQGFKSHHEGEENKVSMEPVNNIPDKNDNQISEFRNTIEEPLPVGPLSQEDSERLQREANEETTNSEDLRLFLQVKSLVLS</sequence>
<dbReference type="WBParaSite" id="HNAJ_0000765101-mRNA-1">
    <property type="protein sequence ID" value="HNAJ_0000765101-mRNA-1"/>
    <property type="gene ID" value="HNAJ_0000765101"/>
</dbReference>
<evidence type="ECO:0000313" key="4">
    <source>
        <dbReference type="WBParaSite" id="HNAJ_0000765101-mRNA-1"/>
    </source>
</evidence>
<name>A0A0R3TKF5_RODNA</name>
<feature type="region of interest" description="Disordered" evidence="1">
    <location>
        <begin position="1"/>
        <end position="69"/>
    </location>
</feature>
<evidence type="ECO:0000256" key="1">
    <source>
        <dbReference type="SAM" id="MobiDB-lite"/>
    </source>
</evidence>
<evidence type="ECO:0000313" key="2">
    <source>
        <dbReference type="EMBL" id="VDO03507.1"/>
    </source>
</evidence>
<protein>
    <submittedName>
        <fullName evidence="4">Ovule protein</fullName>
    </submittedName>
</protein>
<accession>A0A0R3TKF5</accession>
<dbReference type="AlphaFoldDB" id="A0A0R3TKF5"/>
<feature type="compositionally biased region" description="Basic and acidic residues" evidence="1">
    <location>
        <begin position="54"/>
        <end position="63"/>
    </location>
</feature>
<evidence type="ECO:0000313" key="3">
    <source>
        <dbReference type="Proteomes" id="UP000278807"/>
    </source>
</evidence>
<dbReference type="EMBL" id="UZAE01012095">
    <property type="protein sequence ID" value="VDO03507.1"/>
    <property type="molecule type" value="Genomic_DNA"/>
</dbReference>
<organism evidence="4">
    <name type="scientific">Rodentolepis nana</name>
    <name type="common">Dwarf tapeworm</name>
    <name type="synonym">Hymenolepis nana</name>
    <dbReference type="NCBI Taxonomy" id="102285"/>
    <lineage>
        <taxon>Eukaryota</taxon>
        <taxon>Metazoa</taxon>
        <taxon>Spiralia</taxon>
        <taxon>Lophotrochozoa</taxon>
        <taxon>Platyhelminthes</taxon>
        <taxon>Cestoda</taxon>
        <taxon>Eucestoda</taxon>
        <taxon>Cyclophyllidea</taxon>
        <taxon>Hymenolepididae</taxon>
        <taxon>Rodentolepis</taxon>
    </lineage>
</organism>
<feature type="compositionally biased region" description="Basic and acidic residues" evidence="1">
    <location>
        <begin position="9"/>
        <end position="18"/>
    </location>
</feature>